<feature type="domain" description="HTH araC/xylS-type" evidence="9">
    <location>
        <begin position="353"/>
        <end position="452"/>
    </location>
</feature>
<dbReference type="InterPro" id="IPR018060">
    <property type="entry name" value="HTH_AraC"/>
</dbReference>
<dbReference type="Gene3D" id="1.10.10.60">
    <property type="entry name" value="Homeodomain-like"/>
    <property type="match status" value="2"/>
</dbReference>
<comment type="caution">
    <text evidence="11">The sequence shown here is derived from an EMBL/GenBank/DDBJ whole genome shotgun (WGS) entry which is preliminary data.</text>
</comment>
<keyword evidence="3 8" id="KW-0597">Phosphoprotein</keyword>
<gene>
    <name evidence="11" type="ORF">K0U00_06085</name>
</gene>
<evidence type="ECO:0000259" key="9">
    <source>
        <dbReference type="PROSITE" id="PS01124"/>
    </source>
</evidence>
<dbReference type="PANTHER" id="PTHR42713">
    <property type="entry name" value="HISTIDINE KINASE-RELATED"/>
    <property type="match status" value="1"/>
</dbReference>
<dbReference type="SUPFAM" id="SSF52172">
    <property type="entry name" value="CheY-like"/>
    <property type="match status" value="1"/>
</dbReference>
<evidence type="ECO:0000256" key="7">
    <source>
        <dbReference type="ARBA" id="ARBA00023163"/>
    </source>
</evidence>
<dbReference type="InterPro" id="IPR001789">
    <property type="entry name" value="Sig_transdc_resp-reg_receiver"/>
</dbReference>
<dbReference type="Proteomes" id="UP001519887">
    <property type="component" value="Unassembled WGS sequence"/>
</dbReference>
<proteinExistence type="predicted"/>
<evidence type="ECO:0000256" key="4">
    <source>
        <dbReference type="ARBA" id="ARBA00023012"/>
    </source>
</evidence>
<evidence type="ECO:0000259" key="10">
    <source>
        <dbReference type="PROSITE" id="PS50110"/>
    </source>
</evidence>
<evidence type="ECO:0000256" key="2">
    <source>
        <dbReference type="ARBA" id="ARBA00022490"/>
    </source>
</evidence>
<evidence type="ECO:0000313" key="12">
    <source>
        <dbReference type="Proteomes" id="UP001519887"/>
    </source>
</evidence>
<comment type="subcellular location">
    <subcellularLocation>
        <location evidence="1">Cytoplasm</location>
    </subcellularLocation>
</comment>
<dbReference type="EMBL" id="JAHZIK010000094">
    <property type="protein sequence ID" value="MBW7453607.1"/>
    <property type="molecule type" value="Genomic_DNA"/>
</dbReference>
<protein>
    <submittedName>
        <fullName evidence="11">Response regulator</fullName>
    </submittedName>
</protein>
<accession>A0ABS7BY76</accession>
<evidence type="ECO:0000256" key="8">
    <source>
        <dbReference type="PROSITE-ProRule" id="PRU00169"/>
    </source>
</evidence>
<evidence type="ECO:0000256" key="3">
    <source>
        <dbReference type="ARBA" id="ARBA00022553"/>
    </source>
</evidence>
<keyword evidence="6" id="KW-0238">DNA-binding</keyword>
<dbReference type="Gene3D" id="3.40.50.2300">
    <property type="match status" value="1"/>
</dbReference>
<evidence type="ECO:0000256" key="1">
    <source>
        <dbReference type="ARBA" id="ARBA00004496"/>
    </source>
</evidence>
<keyword evidence="4" id="KW-0902">Two-component regulatory system</keyword>
<dbReference type="SMART" id="SM00342">
    <property type="entry name" value="HTH_ARAC"/>
    <property type="match status" value="1"/>
</dbReference>
<dbReference type="PROSITE" id="PS01124">
    <property type="entry name" value="HTH_ARAC_FAMILY_2"/>
    <property type="match status" value="1"/>
</dbReference>
<name>A0ABS7BY76_9BACL</name>
<feature type="domain" description="Response regulatory" evidence="10">
    <location>
        <begin position="3"/>
        <end position="120"/>
    </location>
</feature>
<reference evidence="11 12" key="1">
    <citation type="submission" date="2021-07" db="EMBL/GenBank/DDBJ databases">
        <title>Paenibacillus radiodurans sp. nov., isolated from the southeastern edge of Tengger Desert.</title>
        <authorList>
            <person name="Zhang G."/>
        </authorList>
    </citation>
    <scope>NUCLEOTIDE SEQUENCE [LARGE SCALE GENOMIC DNA]</scope>
    <source>
        <strain evidence="11 12">CCM 7311</strain>
    </source>
</reference>
<dbReference type="RefSeq" id="WP_210045806.1">
    <property type="nucleotide sequence ID" value="NZ_JBHLVU010000017.1"/>
</dbReference>
<dbReference type="SUPFAM" id="SSF46689">
    <property type="entry name" value="Homeodomain-like"/>
    <property type="match status" value="1"/>
</dbReference>
<keyword evidence="5" id="KW-0805">Transcription regulation</keyword>
<keyword evidence="2" id="KW-0963">Cytoplasm</keyword>
<dbReference type="Pfam" id="PF00072">
    <property type="entry name" value="Response_reg"/>
    <property type="match status" value="1"/>
</dbReference>
<evidence type="ECO:0000313" key="11">
    <source>
        <dbReference type="EMBL" id="MBW7453607.1"/>
    </source>
</evidence>
<evidence type="ECO:0000256" key="6">
    <source>
        <dbReference type="ARBA" id="ARBA00023125"/>
    </source>
</evidence>
<keyword evidence="12" id="KW-1185">Reference proteome</keyword>
<sequence>MIKALIVDDEKLVRKGLITTTPWARFGIEIVGEASNGKAALAYLRNHEVDLLIADLTMPVMGGLELMRRVKQQYPSVWSVVLTCHQEFEHIQESMRVGAIDYIVKTQLEKESVEKVLSRITGRIRMEEAHRAIAPVREKKVGGILVDLSVSPSQALPEESGTHRFLAVGVGMWLSLDWEESQLKQLHQSLLGSTELRLVIVTDMKDNPLLQHKKSLQAAVSATLFFEGSVNQTVYEISQQQLLNFHRGDRNEGMESSVYQEWEALHWVYQDAVFEKLLQDSKQSIPDRTRLLNIIYSSICPWQEIFPEGIHREYMKECYALFFWDDHVRFLEAIRNDLLKGMQAFPYSFEVIVSIVKAIGYMQQHVSVSRDELAALVFMSSGYFSECFQMLTGKPFGKYLKELRMAKAGKLLALTSIPMYAVASEVGYKDEKYFSKLFRDHTGQYPTDYRKNLLKSGDAW</sequence>
<evidence type="ECO:0000256" key="5">
    <source>
        <dbReference type="ARBA" id="ARBA00023015"/>
    </source>
</evidence>
<dbReference type="CDD" id="cd17536">
    <property type="entry name" value="REC_YesN-like"/>
    <property type="match status" value="1"/>
</dbReference>
<keyword evidence="7" id="KW-0804">Transcription</keyword>
<dbReference type="InterPro" id="IPR011006">
    <property type="entry name" value="CheY-like_superfamily"/>
</dbReference>
<dbReference type="InterPro" id="IPR051552">
    <property type="entry name" value="HptR"/>
</dbReference>
<dbReference type="InterPro" id="IPR009057">
    <property type="entry name" value="Homeodomain-like_sf"/>
</dbReference>
<dbReference type="SMART" id="SM00448">
    <property type="entry name" value="REC"/>
    <property type="match status" value="1"/>
</dbReference>
<feature type="modified residue" description="4-aspartylphosphate" evidence="8">
    <location>
        <position position="55"/>
    </location>
</feature>
<dbReference type="PROSITE" id="PS50110">
    <property type="entry name" value="RESPONSE_REGULATORY"/>
    <property type="match status" value="1"/>
</dbReference>
<dbReference type="Pfam" id="PF12833">
    <property type="entry name" value="HTH_18"/>
    <property type="match status" value="1"/>
</dbReference>
<organism evidence="11 12">
    <name type="scientific">Paenibacillus sepulcri</name>
    <dbReference type="NCBI Taxonomy" id="359917"/>
    <lineage>
        <taxon>Bacteria</taxon>
        <taxon>Bacillati</taxon>
        <taxon>Bacillota</taxon>
        <taxon>Bacilli</taxon>
        <taxon>Bacillales</taxon>
        <taxon>Paenibacillaceae</taxon>
        <taxon>Paenibacillus</taxon>
    </lineage>
</organism>
<dbReference type="PANTHER" id="PTHR42713:SF3">
    <property type="entry name" value="TRANSCRIPTIONAL REGULATORY PROTEIN HPTR"/>
    <property type="match status" value="1"/>
</dbReference>